<dbReference type="SUPFAM" id="SSF53659">
    <property type="entry name" value="Isocitrate/Isopropylmalate dehydrogenase-like"/>
    <property type="match status" value="1"/>
</dbReference>
<evidence type="ECO:0000256" key="10">
    <source>
        <dbReference type="PIRNR" id="PIRNR009407"/>
    </source>
</evidence>
<gene>
    <name evidence="11" type="ORF">J7I44_10665</name>
</gene>
<sequence>MSQAPKILYTLTDEAPFLATQSLLPIVKAFAHTAGIDVETRDISLAGRILSQFPECLKEDQRIADDLAELGQLATTPDANIIKLPNISASVPQMKAAIKELQAQGYALPDYPDEVHGDVEQYNIKARYDKVKGSAVNPVLREGNSDRRAPASVKNYARKHPHRMGKWSADSKTRVAHMDAGDFYGSEQSATMDKAGSLKIELLGKDGSATVLKEKVAVQAGEVVDAAVMSRAALARFVDAAIADAKAAGVLFSLHLKATMMKVSDPIMFGVVVREFYKDVLGKYATELKQIGFDANNGIGDLYARLSQLPEDRQAAIKADIDAEYAKRPALAMVNSDKGITNLHVPSDVIVDASMPAMIRDSGKMWNAKGELQDTLALIPDRSYAGIYQAVVEDCKAHGAFDPATMGSVPNVGLMAQKAEEYGSHDKTFQIAADGTVRVTDQDGRTVFEHAVEAGDIWRMCETRDAPIQDWVKLAVTRARLSGTPAVFWLDPQRAHDAQLIAKVERYLKDHDTAGLDIRILSPVEAMRVSLERIRKGQDTISVTGNVLRDYLTDLFPIMELGTSAKMLSIVPLMAGGGLFETGAGGSAPKHVQQFVEEDYLRWDSLGEFLALAASFEHLAERYGNKRAAVLAKALDEANGRILDNNKSPARKVGELDNRGSHFYLALYWAQALAAQDEDAGLKATFAPLAKALADNEAAIVAELNGAQGKRVDIGGYYHPDLARTRAAMRPSKTFNDALATLKD</sequence>
<proteinExistence type="inferred from homology"/>
<dbReference type="PANTHER" id="PTHR36999">
    <property type="entry name" value="ISOCITRATE DEHYDROGENASE [NADP]"/>
    <property type="match status" value="1"/>
</dbReference>
<evidence type="ECO:0000256" key="6">
    <source>
        <dbReference type="ARBA" id="ARBA00022857"/>
    </source>
</evidence>
<dbReference type="EC" id="1.1.1.42" evidence="10"/>
<evidence type="ECO:0000256" key="5">
    <source>
        <dbReference type="ARBA" id="ARBA00022842"/>
    </source>
</evidence>
<evidence type="ECO:0000256" key="2">
    <source>
        <dbReference type="ARBA" id="ARBA00022435"/>
    </source>
</evidence>
<evidence type="ECO:0000256" key="1">
    <source>
        <dbReference type="ARBA" id="ARBA00001946"/>
    </source>
</evidence>
<accession>A0ABS4DP03</accession>
<keyword evidence="7 10" id="KW-0560">Oxidoreductase</keyword>
<evidence type="ECO:0000256" key="3">
    <source>
        <dbReference type="ARBA" id="ARBA00022532"/>
    </source>
</evidence>
<comment type="similarity">
    <text evidence="9 10">Belongs to the monomeric-type IDH family.</text>
</comment>
<dbReference type="GO" id="GO:0004450">
    <property type="term" value="F:isocitrate dehydrogenase (NADP+) activity"/>
    <property type="evidence" value="ECO:0007669"/>
    <property type="project" value="UniProtKB-EC"/>
</dbReference>
<comment type="catalytic activity">
    <reaction evidence="8 10">
        <text>D-threo-isocitrate + NADP(+) = 2-oxoglutarate + CO2 + NADPH</text>
        <dbReference type="Rhea" id="RHEA:19629"/>
        <dbReference type="ChEBI" id="CHEBI:15562"/>
        <dbReference type="ChEBI" id="CHEBI:16526"/>
        <dbReference type="ChEBI" id="CHEBI:16810"/>
        <dbReference type="ChEBI" id="CHEBI:57783"/>
        <dbReference type="ChEBI" id="CHEBI:58349"/>
        <dbReference type="EC" id="1.1.1.42"/>
    </reaction>
</comment>
<dbReference type="PIRSF" id="PIRSF009407">
    <property type="entry name" value="IDH_monmr"/>
    <property type="match status" value="1"/>
</dbReference>
<dbReference type="RefSeq" id="WP_209620931.1">
    <property type="nucleotide sequence ID" value="NZ_JAGJRS010000021.1"/>
</dbReference>
<dbReference type="NCBIfam" id="TIGR00178">
    <property type="entry name" value="monomer_idh"/>
    <property type="match status" value="1"/>
</dbReference>
<keyword evidence="4" id="KW-0479">Metal-binding</keyword>
<evidence type="ECO:0000256" key="7">
    <source>
        <dbReference type="ARBA" id="ARBA00023002"/>
    </source>
</evidence>
<keyword evidence="2 10" id="KW-0329">Glyoxylate bypass</keyword>
<keyword evidence="5" id="KW-0460">Magnesium</keyword>
<keyword evidence="6 10" id="KW-0521">NADP</keyword>
<dbReference type="EMBL" id="JAGJRS010000021">
    <property type="protein sequence ID" value="MBP1474760.1"/>
    <property type="molecule type" value="Genomic_DNA"/>
</dbReference>
<dbReference type="InterPro" id="IPR004436">
    <property type="entry name" value="Isocitrate_DH_NADP_mono"/>
</dbReference>
<comment type="cofactor">
    <cofactor evidence="1">
        <name>Mg(2+)</name>
        <dbReference type="ChEBI" id="CHEBI:18420"/>
    </cofactor>
</comment>
<evidence type="ECO:0000256" key="8">
    <source>
        <dbReference type="ARBA" id="ARBA00023554"/>
    </source>
</evidence>
<evidence type="ECO:0000256" key="9">
    <source>
        <dbReference type="ARBA" id="ARBA00046318"/>
    </source>
</evidence>
<protein>
    <recommendedName>
        <fullName evidence="10">Isocitrate dehydrogenase [NADP]</fullName>
        <ecNumber evidence="10">1.1.1.42</ecNumber>
    </recommendedName>
    <alternativeName>
        <fullName evidence="10">Oxalosuccinate decarboxylase</fullName>
    </alternativeName>
</protein>
<keyword evidence="3 10" id="KW-0816">Tricarboxylic acid cycle</keyword>
<keyword evidence="12" id="KW-1185">Reference proteome</keyword>
<evidence type="ECO:0000313" key="11">
    <source>
        <dbReference type="EMBL" id="MBP1474760.1"/>
    </source>
</evidence>
<dbReference type="Gene3D" id="3.40.718.10">
    <property type="entry name" value="Isopropylmalate Dehydrogenase"/>
    <property type="match status" value="1"/>
</dbReference>
<evidence type="ECO:0000313" key="12">
    <source>
        <dbReference type="Proteomes" id="UP000823790"/>
    </source>
</evidence>
<comment type="caution">
    <text evidence="11">The sequence shown here is derived from an EMBL/GenBank/DDBJ whole genome shotgun (WGS) entry which is preliminary data.</text>
</comment>
<organism evidence="11 12">
    <name type="scientific">Frateuria flava</name>
    <dbReference type="NCBI Taxonomy" id="2821489"/>
    <lineage>
        <taxon>Bacteria</taxon>
        <taxon>Pseudomonadati</taxon>
        <taxon>Pseudomonadota</taxon>
        <taxon>Gammaproteobacteria</taxon>
        <taxon>Lysobacterales</taxon>
        <taxon>Rhodanobacteraceae</taxon>
        <taxon>Frateuria</taxon>
    </lineage>
</organism>
<evidence type="ECO:0000256" key="4">
    <source>
        <dbReference type="ARBA" id="ARBA00022723"/>
    </source>
</evidence>
<reference evidence="11 12" key="1">
    <citation type="submission" date="2021-04" db="EMBL/GenBank/DDBJ databases">
        <authorList>
            <person name="Huq M.A."/>
        </authorList>
    </citation>
    <scope>NUCLEOTIDE SEQUENCE [LARGE SCALE GENOMIC DNA]</scope>
    <source>
        <strain evidence="11 12">MAH-13</strain>
    </source>
</reference>
<dbReference type="Pfam" id="PF03971">
    <property type="entry name" value="IDH"/>
    <property type="match status" value="1"/>
</dbReference>
<dbReference type="Proteomes" id="UP000823790">
    <property type="component" value="Unassembled WGS sequence"/>
</dbReference>
<name>A0ABS4DP03_9GAMM</name>
<dbReference type="PANTHER" id="PTHR36999:SF1">
    <property type="entry name" value="ISOCITRATE DEHYDROGENASE (NADP(+))"/>
    <property type="match status" value="1"/>
</dbReference>